<reference evidence="1 2" key="1">
    <citation type="submission" date="2023-08" db="EMBL/GenBank/DDBJ databases">
        <title>Phytohabitans sansha sp. nov., isolated from marine sediment.</title>
        <authorList>
            <person name="Zhao Y."/>
            <person name="Yi K."/>
        </authorList>
    </citation>
    <scope>NUCLEOTIDE SEQUENCE [LARGE SCALE GENOMIC DNA]</scope>
    <source>
        <strain evidence="1 2">ZYX-F-186</strain>
    </source>
</reference>
<evidence type="ECO:0000313" key="2">
    <source>
        <dbReference type="Proteomes" id="UP001230908"/>
    </source>
</evidence>
<name>A0ABU0ZLH3_9ACTN</name>
<evidence type="ECO:0000313" key="1">
    <source>
        <dbReference type="EMBL" id="MDQ7907901.1"/>
    </source>
</evidence>
<sequence length="76" mass="8801">MTDTSLEKDTEPELDEELLAEAMRGTGTMSRNETLNIVLREYVMAKRHVRRKALEEIRRMSAEGAFDWDAIEEADK</sequence>
<protein>
    <submittedName>
        <fullName evidence="1">Type II toxin-antitoxin system VapB family antitoxin</fullName>
    </submittedName>
</protein>
<keyword evidence="2" id="KW-1185">Reference proteome</keyword>
<proteinExistence type="predicted"/>
<dbReference type="Pfam" id="PF09957">
    <property type="entry name" value="VapB_antitoxin"/>
    <property type="match status" value="1"/>
</dbReference>
<organism evidence="1 2">
    <name type="scientific">Phytohabitans maris</name>
    <dbReference type="NCBI Taxonomy" id="3071409"/>
    <lineage>
        <taxon>Bacteria</taxon>
        <taxon>Bacillati</taxon>
        <taxon>Actinomycetota</taxon>
        <taxon>Actinomycetes</taxon>
        <taxon>Micromonosporales</taxon>
        <taxon>Micromonosporaceae</taxon>
    </lineage>
</organism>
<accession>A0ABU0ZLH3</accession>
<dbReference type="InterPro" id="IPR019239">
    <property type="entry name" value="VapB_antitoxin"/>
</dbReference>
<gene>
    <name evidence="1" type="ORF">RB614_25585</name>
</gene>
<dbReference type="Proteomes" id="UP001230908">
    <property type="component" value="Unassembled WGS sequence"/>
</dbReference>
<dbReference type="RefSeq" id="WP_308715174.1">
    <property type="nucleotide sequence ID" value="NZ_JAVHUY010000026.1"/>
</dbReference>
<dbReference type="EMBL" id="JAVHUY010000026">
    <property type="protein sequence ID" value="MDQ7907901.1"/>
    <property type="molecule type" value="Genomic_DNA"/>
</dbReference>
<comment type="caution">
    <text evidence="1">The sequence shown here is derived from an EMBL/GenBank/DDBJ whole genome shotgun (WGS) entry which is preliminary data.</text>
</comment>